<dbReference type="PATRIC" id="fig|2702.100.peg.276"/>
<feature type="transmembrane region" description="Helical" evidence="1">
    <location>
        <begin position="43"/>
        <end position="63"/>
    </location>
</feature>
<feature type="transmembrane region" description="Helical" evidence="1">
    <location>
        <begin position="69"/>
        <end position="90"/>
    </location>
</feature>
<feature type="transmembrane region" description="Helical" evidence="1">
    <location>
        <begin position="135"/>
        <end position="156"/>
    </location>
</feature>
<dbReference type="InterPro" id="IPR046671">
    <property type="entry name" value="DUF6541"/>
</dbReference>
<feature type="transmembrane region" description="Helical" evidence="1">
    <location>
        <begin position="418"/>
        <end position="437"/>
    </location>
</feature>
<dbReference type="Proteomes" id="UP000070687">
    <property type="component" value="Unassembled WGS sequence"/>
</dbReference>
<dbReference type="RefSeq" id="WP_064346857.1">
    <property type="nucleotide sequence ID" value="NZ_KQ956833.1"/>
</dbReference>
<feature type="transmembrane region" description="Helical" evidence="1">
    <location>
        <begin position="522"/>
        <end position="538"/>
    </location>
</feature>
<protein>
    <submittedName>
        <fullName evidence="2">Uncharacterized protein</fullName>
    </submittedName>
</protein>
<accession>A0A133P1Q2</accession>
<keyword evidence="1" id="KW-0812">Transmembrane</keyword>
<feature type="transmembrane region" description="Helical" evidence="1">
    <location>
        <begin position="442"/>
        <end position="460"/>
    </location>
</feature>
<feature type="transmembrane region" description="Helical" evidence="1">
    <location>
        <begin position="480"/>
        <end position="502"/>
    </location>
</feature>
<dbReference type="EMBL" id="LRQB01000010">
    <property type="protein sequence ID" value="KXA22436.1"/>
    <property type="molecule type" value="Genomic_DNA"/>
</dbReference>
<feature type="transmembrane region" description="Helical" evidence="1">
    <location>
        <begin position="280"/>
        <end position="298"/>
    </location>
</feature>
<evidence type="ECO:0000313" key="3">
    <source>
        <dbReference type="Proteomes" id="UP000070687"/>
    </source>
</evidence>
<gene>
    <name evidence="2" type="ORF">HMPREF3208_00294</name>
</gene>
<dbReference type="OrthoDB" id="3169698at2"/>
<feature type="transmembrane region" description="Helical" evidence="1">
    <location>
        <begin position="364"/>
        <end position="383"/>
    </location>
</feature>
<dbReference type="AlphaFoldDB" id="A0A133P1Q2"/>
<keyword evidence="1" id="KW-1133">Transmembrane helix</keyword>
<feature type="transmembrane region" description="Helical" evidence="1">
    <location>
        <begin position="6"/>
        <end position="31"/>
    </location>
</feature>
<organism evidence="2 3">
    <name type="scientific">Gardnerella vaginalis</name>
    <dbReference type="NCBI Taxonomy" id="2702"/>
    <lineage>
        <taxon>Bacteria</taxon>
        <taxon>Bacillati</taxon>
        <taxon>Actinomycetota</taxon>
        <taxon>Actinomycetes</taxon>
        <taxon>Bifidobacteriales</taxon>
        <taxon>Bifidobacteriaceae</taxon>
        <taxon>Gardnerella</taxon>
    </lineage>
</organism>
<evidence type="ECO:0000313" key="2">
    <source>
        <dbReference type="EMBL" id="KXA22436.1"/>
    </source>
</evidence>
<feature type="transmembrane region" description="Helical" evidence="1">
    <location>
        <begin position="310"/>
        <end position="326"/>
    </location>
</feature>
<reference evidence="2 3" key="1">
    <citation type="submission" date="2016-01" db="EMBL/GenBank/DDBJ databases">
        <authorList>
            <person name="Oliw E.H."/>
        </authorList>
    </citation>
    <scope>NUCLEOTIDE SEQUENCE [LARGE SCALE GENOMIC DNA]</scope>
    <source>
        <strain evidence="2 3">PSS_7772B</strain>
    </source>
</reference>
<name>A0A133P1Q2_GARVA</name>
<feature type="transmembrane region" description="Helical" evidence="1">
    <location>
        <begin position="332"/>
        <end position="352"/>
    </location>
</feature>
<feature type="transmembrane region" description="Helical" evidence="1">
    <location>
        <begin position="220"/>
        <end position="244"/>
    </location>
</feature>
<proteinExistence type="predicted"/>
<feature type="transmembrane region" description="Helical" evidence="1">
    <location>
        <begin position="256"/>
        <end position="274"/>
    </location>
</feature>
<comment type="caution">
    <text evidence="2">The sequence shown here is derived from an EMBL/GenBank/DDBJ whole genome shotgun (WGS) entry which is preliminary data.</text>
</comment>
<dbReference type="Pfam" id="PF20176">
    <property type="entry name" value="DUF6541"/>
    <property type="match status" value="1"/>
</dbReference>
<keyword evidence="1" id="KW-0472">Membrane</keyword>
<sequence length="720" mass="80275">MVGFSVVTLAMFLTSFMMMAVFLYLPGFLLLRSTRQTRMTSLFFAPAMTLACYGVYEIILSSINIRGSWLTIVLPITLVCIVAYATSLILHNNVMKKTEKQTDTQLDAADQAVILANKSATDTTRNFLDRAMRSPWSIAGLYVVISAVIVLIIFLVEIGGLSTYSQLYDNAWHMSIIRKFLTTGDYSTLHSGDIIATVGSKFYPTGWHSLMALTASATGASIPVVINAGIVLILTVVYPTSMFVLARMLFQKQQRFVMAMSLTPLLFAIFPWRFLVFGSLYSNLLSFAILPLAIALCIKLLHPVSTLRSRLATFAMLLIALVGIAVTQPNSVFTMGVLVAPYLFYCVPQYVSQIVKDTKKRTQYSCMVMVLLFVAIVAVWFGLYKASFMQRTVTWQWPAIERKIQAGIDVLFVGFHNAEPQICLGILVIIGIIYTLFHREYLWMSCAYGIMCILYMLAAASDGRAKAVLTGFWYHDSYRLGASAVFFGAALAALGMCVCFDIICNMSNIALADYSQVHNRKLLVAVLSCVLLLINYFPSHYLSGSNGSVVTAFGAVVRDVRFWNRPGKPKSYDAQESAFVQKVLKIVPQGSLVLNQPYDGSVYAWGVDGLNVYYKAWEGNWMGAPTEDNTLIATRLNRIYEDPQVCAAVAHTKAKYLLLLNRSDYQVDESNPNYMKSMYASYEIAQWKGIDRVRDTTPGFKPILTEGTMRLYKITADCNQ</sequence>
<evidence type="ECO:0000256" key="1">
    <source>
        <dbReference type="SAM" id="Phobius"/>
    </source>
</evidence>